<dbReference type="InterPro" id="IPR001268">
    <property type="entry name" value="NADH_UbQ_OxRdtase_30kDa_su"/>
</dbReference>
<proteinExistence type="inferred from homology"/>
<feature type="domain" description="NADH:ubiquinone oxidoreductase 30kDa subunit" evidence="2">
    <location>
        <begin position="32"/>
        <end position="151"/>
    </location>
</feature>
<evidence type="ECO:0000259" key="2">
    <source>
        <dbReference type="Pfam" id="PF00329"/>
    </source>
</evidence>
<dbReference type="AlphaFoldDB" id="A0A7R6WF59"/>
<dbReference type="SUPFAM" id="SSF143243">
    <property type="entry name" value="Nqo5-like"/>
    <property type="match status" value="1"/>
</dbReference>
<geneLocation type="mitochondrion" evidence="3"/>
<dbReference type="PANTHER" id="PTHR10884">
    <property type="entry name" value="NADH DEHYDROGENASE UBIQUINONE IRON-SULFUR PROTEIN 3"/>
    <property type="match status" value="1"/>
</dbReference>
<keyword evidence="3" id="KW-0496">Mitochondrion</keyword>
<dbReference type="EMBL" id="LC564892">
    <property type="protein sequence ID" value="BCG67643.1"/>
    <property type="molecule type" value="Genomic_DNA"/>
</dbReference>
<dbReference type="Pfam" id="PF00329">
    <property type="entry name" value="Complex1_30kDa"/>
    <property type="match status" value="1"/>
</dbReference>
<sequence>MFVRMRGNDLHLLASMNRFLASGTINEERFVHCRSADVSLVVFFLKKSSLARYRSALDFSVADYLTSFEGNYFLTSLVYGVRLRVKFVGSFNASSSVVQSVASHFQSVSWSEREVWDMFGIYSSGNPDVRRILTDYGFVGHPLRKDFPLSGHLEVCYALGHQRVVVRSVSLSQEFRSLNFASPWLS</sequence>
<dbReference type="PANTHER" id="PTHR10884:SF14">
    <property type="entry name" value="NADH DEHYDROGENASE [UBIQUINONE] IRON-SULFUR PROTEIN 3, MITOCHONDRIAL"/>
    <property type="match status" value="1"/>
</dbReference>
<protein>
    <submittedName>
        <fullName evidence="3">NADH dehydrogenase subunit 9</fullName>
    </submittedName>
</protein>
<name>A0A7R6WF59_9EUKA</name>
<dbReference type="Gene3D" id="3.30.460.80">
    <property type="entry name" value="NADH:ubiquinone oxidoreductase, 30kDa subunit"/>
    <property type="match status" value="1"/>
</dbReference>
<reference evidence="3" key="1">
    <citation type="submission" date="2020-06" db="EMBL/GenBank/DDBJ databases">
        <title>Organellar genomes of a novel haptophyte.</title>
        <authorList>
            <person name="Kamikawa R."/>
            <person name="Miyashita H."/>
        </authorList>
    </citation>
    <scope>NUCLEOTIDE SEQUENCE</scope>
    <source>
        <strain evidence="3">NIES-3900</strain>
    </source>
</reference>
<dbReference type="GO" id="GO:0008137">
    <property type="term" value="F:NADH dehydrogenase (ubiquinone) activity"/>
    <property type="evidence" value="ECO:0007669"/>
    <property type="project" value="InterPro"/>
</dbReference>
<evidence type="ECO:0000256" key="1">
    <source>
        <dbReference type="ARBA" id="ARBA00007569"/>
    </source>
</evidence>
<gene>
    <name evidence="3" type="primary">nad9</name>
</gene>
<comment type="similarity">
    <text evidence="1">Belongs to the complex I 30 kDa subunit family.</text>
</comment>
<evidence type="ECO:0000313" key="3">
    <source>
        <dbReference type="EMBL" id="BCG67643.1"/>
    </source>
</evidence>
<accession>A0A7R6WF59</accession>
<dbReference type="InterPro" id="IPR037232">
    <property type="entry name" value="NADH_quin_OxRdtase_su_C/D-like"/>
</dbReference>
<organism evidence="3">
    <name type="scientific">Haptophyceae sp. NIES-3900</name>
    <dbReference type="NCBI Taxonomy" id="2748608"/>
    <lineage>
        <taxon>Eukaryota</taxon>
        <taxon>Haptista</taxon>
        <taxon>Haptophyta</taxon>
    </lineage>
</organism>